<evidence type="ECO:0000256" key="5">
    <source>
        <dbReference type="ARBA" id="ARBA00023136"/>
    </source>
</evidence>
<dbReference type="EMBL" id="CP054493">
    <property type="protein sequence ID" value="QOY54435.1"/>
    <property type="molecule type" value="Genomic_DNA"/>
</dbReference>
<feature type="transmembrane region" description="Helical" evidence="6">
    <location>
        <begin position="829"/>
        <end position="850"/>
    </location>
</feature>
<sequence>MTLIKKIWSLLISMKLMVVLILIFAVASGVATFIENDHGINTSWALVYSTRWFEAVQVLLGISIIGNIFKYKMYTKKKLPTFIFHIAFLFVLLGSGITRYYGYEGVMNIREGSTEHRMLSSDAFLQVSANKNNTKYYEEDIVYISALGGREFKTTLDVDGKDITVKYKKFIDKAVKTAVEDPSGVPIVSFVITTPQGPEKFFLKSGDFIDLGPLAVYFDKEPEGVPKPIVRLISNGDKISFVSNVQINWMKMADRSEGLYDVGREYPFEAKKLYNINGIQLVSKAVLAKGKVTVVDEATYKSTAKMNMKFASLSALVVDVEYDGTHKEVALMGSGKRYKGYTENIKIADTEIALEWGSKIIELPFSLRLRDFKLIKYPGSMSPSSYESHVTLIDKKNLVKQEHRIYMNNVLDYGGYLFFQSSYDKDEKGTILSVNHDPGKWPTYLGYTLLAIGLFLNFFNPNGRFGKLARSKYEYKAGVTASLLMLFALFSTQPLVASSELIEKVKNIDAGHADHYGTLLVQSRDGRIKPLDSFATELLNKISAKDSMFGLSHNQILLGMASNPDVWKQIDMIKVAHPKVQKLLGIDESKKRFAYRDAFDRNGQYKLGELAEQALRKRSATRDMFDKELIKVDERVNVAYMIYSGRFMTVFPLEGDVNNKWYYPEEALQSFPPEASKEVLSLLRNNSMGLVNGINRGTWEEANKAIDDIKEYQKKYSPSIIPDPMLIEAELLYNKMNVFDKLYPIYLIAGLVLLVLIFVRLAKPNINIEVVTRIVLAVFVVAFVVHTMNLGLRWYIAGHAPWSNGYEAMLYISWTIILAGILFARSSELAVATTGIFSGITLFVAHLSWLNPQITTMVPVLKSYWLTIHVSIITASYGFLGLSTLLGFVTLIFYIMLSNKDKREQISVNILEATRISEMSMIVGLSLLTVGNFLGGVWANESWGRYWGWDPKETWALVTILVYVFVIHMRFVPALKSNFTFNAVSVVAYSSVIMTYFGVNYYLSGLHSYAAGDPVPVPEWIYYVISVIIILIVSAWFNRNKLVNIKPIKQ</sequence>
<feature type="transmembrane region" description="Helical" evidence="6">
    <location>
        <begin position="774"/>
        <end position="796"/>
    </location>
</feature>
<keyword evidence="10" id="KW-1185">Reference proteome</keyword>
<feature type="transmembrane region" description="Helical" evidence="6">
    <location>
        <begin position="979"/>
        <end position="1000"/>
    </location>
</feature>
<dbReference type="KEGG" id="smas:HUE87_11240"/>
<dbReference type="InterPro" id="IPR007816">
    <property type="entry name" value="ResB-like_domain"/>
</dbReference>
<dbReference type="Pfam" id="PF01578">
    <property type="entry name" value="Cytochrom_C_asm"/>
    <property type="match status" value="1"/>
</dbReference>
<name>A0A7S7RQG2_9BACT</name>
<dbReference type="InterPro" id="IPR045062">
    <property type="entry name" value="Cyt_c_biogenesis_CcsA/CcmC"/>
</dbReference>
<organism evidence="9 10">
    <name type="scientific">Candidatus Sulfurimonas marisnigri</name>
    <dbReference type="NCBI Taxonomy" id="2740405"/>
    <lineage>
        <taxon>Bacteria</taxon>
        <taxon>Pseudomonadati</taxon>
        <taxon>Campylobacterota</taxon>
        <taxon>Epsilonproteobacteria</taxon>
        <taxon>Campylobacterales</taxon>
        <taxon>Sulfurimonadaceae</taxon>
        <taxon>Sulfurimonas</taxon>
    </lineage>
</organism>
<feature type="transmembrane region" description="Helical" evidence="6">
    <location>
        <begin position="743"/>
        <end position="762"/>
    </location>
</feature>
<dbReference type="AlphaFoldDB" id="A0A7S7RQG2"/>
<feature type="transmembrane region" description="Helical" evidence="6">
    <location>
        <begin position="7"/>
        <end position="31"/>
    </location>
</feature>
<protein>
    <submittedName>
        <fullName evidence="9">Cytochrome c biogenesis protein CcsA</fullName>
    </submittedName>
</protein>
<dbReference type="InterPro" id="IPR002541">
    <property type="entry name" value="Cyt_c_assembly"/>
</dbReference>
<keyword evidence="4 6" id="KW-1133">Transmembrane helix</keyword>
<keyword evidence="5 6" id="KW-0472">Membrane</keyword>
<evidence type="ECO:0000256" key="3">
    <source>
        <dbReference type="ARBA" id="ARBA00022748"/>
    </source>
</evidence>
<feature type="domain" description="ResB-like" evidence="8">
    <location>
        <begin position="354"/>
        <end position="427"/>
    </location>
</feature>
<reference evidence="9 10" key="1">
    <citation type="submission" date="2020-05" db="EMBL/GenBank/DDBJ databases">
        <title>Sulfurimonas marisnigri, sp. nov., and Sulfurimonas baltica, sp. nov., manganese oxide reducing chemolithoautotrophs of the class Epsilonproteobacteria isolated from the pelagic redoxclines of the Black and Baltic Seas and emended description of the genus Sulfurimonas.</title>
        <authorList>
            <person name="Henkel J.V."/>
            <person name="Laudan C."/>
            <person name="Werner J."/>
            <person name="Neu T."/>
            <person name="Plewe S."/>
            <person name="Sproer C."/>
            <person name="Bunk B."/>
            <person name="Schulz-Vogt H.N."/>
        </authorList>
    </citation>
    <scope>NUCLEOTIDE SEQUENCE [LARGE SCALE GENOMIC DNA]</scope>
    <source>
        <strain evidence="9 10">SoZ1</strain>
    </source>
</reference>
<feature type="transmembrane region" description="Helical" evidence="6">
    <location>
        <begin position="51"/>
        <end position="69"/>
    </location>
</feature>
<dbReference type="PANTHER" id="PTHR30071:SF1">
    <property type="entry name" value="CYTOCHROME B_B6 PROTEIN-RELATED"/>
    <property type="match status" value="1"/>
</dbReference>
<evidence type="ECO:0000259" key="7">
    <source>
        <dbReference type="Pfam" id="PF01578"/>
    </source>
</evidence>
<evidence type="ECO:0000259" key="8">
    <source>
        <dbReference type="Pfam" id="PF05140"/>
    </source>
</evidence>
<feature type="transmembrane region" description="Helical" evidence="6">
    <location>
        <begin position="870"/>
        <end position="895"/>
    </location>
</feature>
<comment type="subcellular location">
    <subcellularLocation>
        <location evidence="1">Membrane</location>
        <topology evidence="1">Multi-pass membrane protein</topology>
    </subcellularLocation>
</comment>
<feature type="transmembrane region" description="Helical" evidence="6">
    <location>
        <begin position="1020"/>
        <end position="1037"/>
    </location>
</feature>
<evidence type="ECO:0000256" key="6">
    <source>
        <dbReference type="SAM" id="Phobius"/>
    </source>
</evidence>
<dbReference type="GO" id="GO:0020037">
    <property type="term" value="F:heme binding"/>
    <property type="evidence" value="ECO:0007669"/>
    <property type="project" value="InterPro"/>
</dbReference>
<evidence type="ECO:0000256" key="2">
    <source>
        <dbReference type="ARBA" id="ARBA00022692"/>
    </source>
</evidence>
<keyword evidence="3" id="KW-0201">Cytochrome c-type biogenesis</keyword>
<evidence type="ECO:0000313" key="9">
    <source>
        <dbReference type="EMBL" id="QOY54435.1"/>
    </source>
</evidence>
<dbReference type="Pfam" id="PF05140">
    <property type="entry name" value="ResB"/>
    <property type="match status" value="1"/>
</dbReference>
<evidence type="ECO:0000313" key="10">
    <source>
        <dbReference type="Proteomes" id="UP000593836"/>
    </source>
</evidence>
<dbReference type="GO" id="GO:0005886">
    <property type="term" value="C:plasma membrane"/>
    <property type="evidence" value="ECO:0007669"/>
    <property type="project" value="TreeGrafter"/>
</dbReference>
<feature type="transmembrane region" description="Helical" evidence="6">
    <location>
        <begin position="916"/>
        <end position="934"/>
    </location>
</feature>
<proteinExistence type="predicted"/>
<keyword evidence="2 6" id="KW-0812">Transmembrane</keyword>
<feature type="transmembrane region" description="Helical" evidence="6">
    <location>
        <begin position="954"/>
        <end position="972"/>
    </location>
</feature>
<accession>A0A7S7RQG2</accession>
<feature type="transmembrane region" description="Helical" evidence="6">
    <location>
        <begin position="808"/>
        <end position="824"/>
    </location>
</feature>
<dbReference type="GO" id="GO:0017004">
    <property type="term" value="P:cytochrome complex assembly"/>
    <property type="evidence" value="ECO:0007669"/>
    <property type="project" value="UniProtKB-KW"/>
</dbReference>
<feature type="domain" description="Cytochrome c assembly protein" evidence="7">
    <location>
        <begin position="802"/>
        <end position="1007"/>
    </location>
</feature>
<gene>
    <name evidence="9" type="primary">ccsA</name>
    <name evidence="9" type="ORF">HUE87_11240</name>
</gene>
<evidence type="ECO:0000256" key="1">
    <source>
        <dbReference type="ARBA" id="ARBA00004141"/>
    </source>
</evidence>
<evidence type="ECO:0000256" key="4">
    <source>
        <dbReference type="ARBA" id="ARBA00022989"/>
    </source>
</evidence>
<dbReference type="PANTHER" id="PTHR30071">
    <property type="entry name" value="HEME EXPORTER PROTEIN C"/>
    <property type="match status" value="1"/>
</dbReference>
<feature type="transmembrane region" description="Helical" evidence="6">
    <location>
        <begin position="81"/>
        <end position="101"/>
    </location>
</feature>
<dbReference type="RefSeq" id="WP_194366480.1">
    <property type="nucleotide sequence ID" value="NZ_CP054493.1"/>
</dbReference>
<dbReference type="Proteomes" id="UP000593836">
    <property type="component" value="Chromosome"/>
</dbReference>